<evidence type="ECO:0000259" key="2">
    <source>
        <dbReference type="Pfam" id="PF03795"/>
    </source>
</evidence>
<dbReference type="SUPFAM" id="SSF54909">
    <property type="entry name" value="Dimeric alpha+beta barrel"/>
    <property type="match status" value="2"/>
</dbReference>
<evidence type="ECO:0000313" key="4">
    <source>
        <dbReference type="Proteomes" id="UP001501411"/>
    </source>
</evidence>
<dbReference type="Proteomes" id="UP001501411">
    <property type="component" value="Unassembled WGS sequence"/>
</dbReference>
<keyword evidence="4" id="KW-1185">Reference proteome</keyword>
<comment type="similarity">
    <text evidence="1">Belongs to the YciI family.</text>
</comment>
<dbReference type="InterPro" id="IPR011008">
    <property type="entry name" value="Dimeric_a/b-barrel"/>
</dbReference>
<gene>
    <name evidence="3" type="ORF">GCM10023231_22860</name>
</gene>
<evidence type="ECO:0000313" key="3">
    <source>
        <dbReference type="EMBL" id="GAA4793927.1"/>
    </source>
</evidence>
<feature type="domain" description="YCII-related" evidence="2">
    <location>
        <begin position="156"/>
        <end position="228"/>
    </location>
</feature>
<organism evidence="3 4">
    <name type="scientific">Olivibacter ginsenosidimutans</name>
    <dbReference type="NCBI Taxonomy" id="1176537"/>
    <lineage>
        <taxon>Bacteria</taxon>
        <taxon>Pseudomonadati</taxon>
        <taxon>Bacteroidota</taxon>
        <taxon>Sphingobacteriia</taxon>
        <taxon>Sphingobacteriales</taxon>
        <taxon>Sphingobacteriaceae</taxon>
        <taxon>Olivibacter</taxon>
    </lineage>
</organism>
<reference evidence="4" key="1">
    <citation type="journal article" date="2019" name="Int. J. Syst. Evol. Microbiol.">
        <title>The Global Catalogue of Microorganisms (GCM) 10K type strain sequencing project: providing services to taxonomists for standard genome sequencing and annotation.</title>
        <authorList>
            <consortium name="The Broad Institute Genomics Platform"/>
            <consortium name="The Broad Institute Genome Sequencing Center for Infectious Disease"/>
            <person name="Wu L."/>
            <person name="Ma J."/>
        </authorList>
    </citation>
    <scope>NUCLEOTIDE SEQUENCE [LARGE SCALE GENOMIC DNA]</scope>
    <source>
        <strain evidence="4">JCM 18200</strain>
    </source>
</reference>
<proteinExistence type="inferred from homology"/>
<evidence type="ECO:0000256" key="1">
    <source>
        <dbReference type="ARBA" id="ARBA00007689"/>
    </source>
</evidence>
<dbReference type="Gene3D" id="3.30.70.1060">
    <property type="entry name" value="Dimeric alpha+beta barrel"/>
    <property type="match status" value="2"/>
</dbReference>
<dbReference type="PANTHER" id="PTHR35174:SF1">
    <property type="entry name" value="BLL0086 PROTEIN"/>
    <property type="match status" value="1"/>
</dbReference>
<dbReference type="InterPro" id="IPR005545">
    <property type="entry name" value="YCII"/>
</dbReference>
<dbReference type="EMBL" id="BAABIQ010000034">
    <property type="protein sequence ID" value="GAA4793927.1"/>
    <property type="molecule type" value="Genomic_DNA"/>
</dbReference>
<sequence length="229" mass="25069">MKKFLFVFRGDYQSMPKESAEEMLATTQKWMNWFKDIAAQSKFAGGNHLDVSGKTVKSGGVISDGPYTEIKESIMGYTLIKATSVEEAAALVKDCPILSFGGNVEIRGIADRDFSQEDGKEFLLVFRGDYNAMPKESPEGMQAATQKWMNWVAGIAVQNKLVDRGNRLTDSGKVLRGDTISDGPYAEIKESIMGYTLINAISMEDAIGLAKGAPILSFGSVEVREISEL</sequence>
<dbReference type="RefSeq" id="WP_345231917.1">
    <property type="nucleotide sequence ID" value="NZ_BAABIQ010000034.1"/>
</dbReference>
<dbReference type="PANTHER" id="PTHR35174">
    <property type="entry name" value="BLL7171 PROTEIN-RELATED"/>
    <property type="match status" value="1"/>
</dbReference>
<feature type="domain" description="YCII-related" evidence="2">
    <location>
        <begin position="19"/>
        <end position="107"/>
    </location>
</feature>
<name>A0ABP9BFP4_9SPHI</name>
<comment type="caution">
    <text evidence="3">The sequence shown here is derived from an EMBL/GenBank/DDBJ whole genome shotgun (WGS) entry which is preliminary data.</text>
</comment>
<accession>A0ABP9BFP4</accession>
<protein>
    <submittedName>
        <fullName evidence="3">YciI family protein</fullName>
    </submittedName>
</protein>
<dbReference type="Pfam" id="PF03795">
    <property type="entry name" value="YCII"/>
    <property type="match status" value="2"/>
</dbReference>